<reference evidence="9" key="1">
    <citation type="journal article" date="2009" name="Appl. Environ. Microbiol.">
        <title>Characterization of denitrification gene clusters of soil bacteria via a metagenomic approach.</title>
        <authorList>
            <person name="Demaneche S."/>
            <person name="Philippot L."/>
            <person name="David M.M."/>
            <person name="Navarro E."/>
            <person name="Vogel T.M."/>
            <person name="Simonet P."/>
        </authorList>
    </citation>
    <scope>NUCLEOTIDE SEQUENCE</scope>
</reference>
<evidence type="ECO:0000256" key="7">
    <source>
        <dbReference type="RuleBase" id="RU363032"/>
    </source>
</evidence>
<dbReference type="AlphaFoldDB" id="B8R927"/>
<dbReference type="GO" id="GO:0005886">
    <property type="term" value="C:plasma membrane"/>
    <property type="evidence" value="ECO:0007669"/>
    <property type="project" value="UniProtKB-SubCell"/>
</dbReference>
<dbReference type="PANTHER" id="PTHR43744">
    <property type="entry name" value="ABC TRANSPORTER PERMEASE PROTEIN MG189-RELATED-RELATED"/>
    <property type="match status" value="1"/>
</dbReference>
<accession>B8R927</accession>
<dbReference type="Gene3D" id="1.10.3720.10">
    <property type="entry name" value="MetI-like"/>
    <property type="match status" value="1"/>
</dbReference>
<keyword evidence="3" id="KW-1003">Cell membrane</keyword>
<keyword evidence="6 7" id="KW-0472">Membrane</keyword>
<name>B8R927_9BACT</name>
<keyword evidence="5 7" id="KW-1133">Transmembrane helix</keyword>
<dbReference type="InterPro" id="IPR035906">
    <property type="entry name" value="MetI-like_sf"/>
</dbReference>
<dbReference type="EMBL" id="EU910858">
    <property type="protein sequence ID" value="ACF98183.1"/>
    <property type="molecule type" value="Genomic_DNA"/>
</dbReference>
<evidence type="ECO:0000256" key="2">
    <source>
        <dbReference type="ARBA" id="ARBA00022448"/>
    </source>
</evidence>
<evidence type="ECO:0000256" key="5">
    <source>
        <dbReference type="ARBA" id="ARBA00022989"/>
    </source>
</evidence>
<keyword evidence="2 7" id="KW-0813">Transport</keyword>
<dbReference type="PANTHER" id="PTHR43744:SF8">
    <property type="entry name" value="SN-GLYCEROL-3-PHOSPHATE TRANSPORT SYSTEM PERMEASE PROTEIN UGPE"/>
    <property type="match status" value="1"/>
</dbReference>
<feature type="transmembrane region" description="Helical" evidence="7">
    <location>
        <begin position="110"/>
        <end position="131"/>
    </location>
</feature>
<dbReference type="Pfam" id="PF00528">
    <property type="entry name" value="BPD_transp_1"/>
    <property type="match status" value="1"/>
</dbReference>
<dbReference type="SUPFAM" id="SSF161098">
    <property type="entry name" value="MetI-like"/>
    <property type="match status" value="1"/>
</dbReference>
<dbReference type="InterPro" id="IPR000515">
    <property type="entry name" value="MetI-like"/>
</dbReference>
<evidence type="ECO:0000313" key="9">
    <source>
        <dbReference type="EMBL" id="ACF98183.1"/>
    </source>
</evidence>
<proteinExistence type="inferred from homology"/>
<organism evidence="9">
    <name type="scientific">uncultured bacterium 1114</name>
    <dbReference type="NCBI Taxonomy" id="548901"/>
    <lineage>
        <taxon>Bacteria</taxon>
        <taxon>environmental samples</taxon>
    </lineage>
</organism>
<sequence length="286" mass="31938">MSGTGLAERRLPRLLLFCATAAGAVLMLSPLLWALSSSLKGPADIFRFPPEWLPRDWDFTSYTEVWELVPLGRWMWNTVVITVLGTIGNVASSTLVGYGFARFRFPFRETLFVLVLSTMMLPKIVTLLPIYLGFRVFGLIDTYWPLVLPQWFAAGGESALCIFIMRQFFRSIPDSLFQAARIDGASEFGIFLRIAVPLCKPALATITLLSIIFNWGDFLDPLVFLTSMEKFPISLGLQMFKDDLTGTTQTFSFLLSTTLIAMAPVVVLFIAGQKYFIEGIATQGLK</sequence>
<comment type="similarity">
    <text evidence="7">Belongs to the binding-protein-dependent transport system permease family.</text>
</comment>
<keyword evidence="4 7" id="KW-0812">Transmembrane</keyword>
<feature type="transmembrane region" description="Helical" evidence="7">
    <location>
        <begin position="151"/>
        <end position="169"/>
    </location>
</feature>
<feature type="transmembrane region" description="Helical" evidence="7">
    <location>
        <begin position="251"/>
        <end position="271"/>
    </location>
</feature>
<evidence type="ECO:0000256" key="3">
    <source>
        <dbReference type="ARBA" id="ARBA00022475"/>
    </source>
</evidence>
<dbReference type="PROSITE" id="PS50928">
    <property type="entry name" value="ABC_TM1"/>
    <property type="match status" value="1"/>
</dbReference>
<dbReference type="CDD" id="cd06261">
    <property type="entry name" value="TM_PBP2"/>
    <property type="match status" value="1"/>
</dbReference>
<feature type="transmembrane region" description="Helical" evidence="7">
    <location>
        <begin position="190"/>
        <end position="213"/>
    </location>
</feature>
<evidence type="ECO:0000256" key="6">
    <source>
        <dbReference type="ARBA" id="ARBA00023136"/>
    </source>
</evidence>
<protein>
    <submittedName>
        <fullName evidence="9">Putative sugar ABC transporter permease</fullName>
    </submittedName>
</protein>
<comment type="subcellular location">
    <subcellularLocation>
        <location evidence="1 7">Cell membrane</location>
        <topology evidence="1 7">Multi-pass membrane protein</topology>
    </subcellularLocation>
</comment>
<evidence type="ECO:0000256" key="4">
    <source>
        <dbReference type="ARBA" id="ARBA00022692"/>
    </source>
</evidence>
<feature type="transmembrane region" description="Helical" evidence="7">
    <location>
        <begin position="74"/>
        <end position="98"/>
    </location>
</feature>
<feature type="domain" description="ABC transmembrane type-1" evidence="8">
    <location>
        <begin position="75"/>
        <end position="272"/>
    </location>
</feature>
<dbReference type="GO" id="GO:0055085">
    <property type="term" value="P:transmembrane transport"/>
    <property type="evidence" value="ECO:0007669"/>
    <property type="project" value="InterPro"/>
</dbReference>
<evidence type="ECO:0000259" key="8">
    <source>
        <dbReference type="PROSITE" id="PS50928"/>
    </source>
</evidence>
<evidence type="ECO:0000256" key="1">
    <source>
        <dbReference type="ARBA" id="ARBA00004651"/>
    </source>
</evidence>